<dbReference type="PANTHER" id="PTHR34072:SF42">
    <property type="entry name" value="INTEGRASE CATALYTIC DOMAIN-CONTAINING PROTEIN"/>
    <property type="match status" value="1"/>
</dbReference>
<dbReference type="InterPro" id="IPR043502">
    <property type="entry name" value="DNA/RNA_pol_sf"/>
</dbReference>
<feature type="domain" description="Reverse transcriptase/retrotransposon-derived protein RNase H-like" evidence="1">
    <location>
        <begin position="58"/>
        <end position="152"/>
    </location>
</feature>
<dbReference type="PANTHER" id="PTHR34072">
    <property type="entry name" value="ENZYMATIC POLYPROTEIN-RELATED"/>
    <property type="match status" value="1"/>
</dbReference>
<accession>A0AAE0V9Y8</accession>
<proteinExistence type="predicted"/>
<gene>
    <name evidence="2" type="ORF">QTP70_004860</name>
</gene>
<organism evidence="2 3">
    <name type="scientific">Hemibagrus guttatus</name>
    <dbReference type="NCBI Taxonomy" id="175788"/>
    <lineage>
        <taxon>Eukaryota</taxon>
        <taxon>Metazoa</taxon>
        <taxon>Chordata</taxon>
        <taxon>Craniata</taxon>
        <taxon>Vertebrata</taxon>
        <taxon>Euteleostomi</taxon>
        <taxon>Actinopterygii</taxon>
        <taxon>Neopterygii</taxon>
        <taxon>Teleostei</taxon>
        <taxon>Ostariophysi</taxon>
        <taxon>Siluriformes</taxon>
        <taxon>Bagridae</taxon>
        <taxon>Hemibagrus</taxon>
    </lineage>
</organism>
<dbReference type="EMBL" id="JAUCMX010000004">
    <property type="protein sequence ID" value="KAK3548164.1"/>
    <property type="molecule type" value="Genomic_DNA"/>
</dbReference>
<dbReference type="FunFam" id="3.30.70.270:FF:000020">
    <property type="entry name" value="Transposon Tf2-6 polyprotein-like Protein"/>
    <property type="match status" value="1"/>
</dbReference>
<dbReference type="SUPFAM" id="SSF56672">
    <property type="entry name" value="DNA/RNA polymerases"/>
    <property type="match status" value="1"/>
</dbReference>
<sequence length="154" mass="17285">MDQSKVQAGTNWPVPTSIKELQHFLGFANFYSRFIRKYSTVASPLTSLLKGKPRKLTWSDSAQGAFVKLKSSFTTSLILRHPDSETPFIVEVDASSCGIGAVLSQRQQDSGKLHPCAYFSRKLIAVEANYDVGNHELLSIKVALEEWRHWLEEA</sequence>
<reference evidence="2" key="1">
    <citation type="submission" date="2023-06" db="EMBL/GenBank/DDBJ databases">
        <title>Male Hemibagrus guttatus genome.</title>
        <authorList>
            <person name="Bian C."/>
        </authorList>
    </citation>
    <scope>NUCLEOTIDE SEQUENCE</scope>
    <source>
        <strain evidence="2">Male_cb2023</strain>
        <tissue evidence="2">Muscle</tissue>
    </source>
</reference>
<dbReference type="Proteomes" id="UP001274896">
    <property type="component" value="Unassembled WGS sequence"/>
</dbReference>
<evidence type="ECO:0000313" key="3">
    <source>
        <dbReference type="Proteomes" id="UP001274896"/>
    </source>
</evidence>
<dbReference type="Gene3D" id="3.30.70.270">
    <property type="match status" value="1"/>
</dbReference>
<keyword evidence="3" id="KW-1185">Reference proteome</keyword>
<comment type="caution">
    <text evidence="2">The sequence shown here is derived from an EMBL/GenBank/DDBJ whole genome shotgun (WGS) entry which is preliminary data.</text>
</comment>
<evidence type="ECO:0000259" key="1">
    <source>
        <dbReference type="Pfam" id="PF17919"/>
    </source>
</evidence>
<protein>
    <recommendedName>
        <fullName evidence="1">Reverse transcriptase/retrotransposon-derived protein RNase H-like domain-containing protein</fullName>
    </recommendedName>
</protein>
<dbReference type="Pfam" id="PF17919">
    <property type="entry name" value="RT_RNaseH_2"/>
    <property type="match status" value="1"/>
</dbReference>
<name>A0AAE0V9Y8_9TELE</name>
<dbReference type="FunFam" id="3.10.20.370:FF:000003">
    <property type="entry name" value="Transposon Tf2-6 polyprotein"/>
    <property type="match status" value="1"/>
</dbReference>
<dbReference type="InterPro" id="IPR043128">
    <property type="entry name" value="Rev_trsase/Diguanyl_cyclase"/>
</dbReference>
<evidence type="ECO:0000313" key="2">
    <source>
        <dbReference type="EMBL" id="KAK3548164.1"/>
    </source>
</evidence>
<dbReference type="AlphaFoldDB" id="A0AAE0V9Y8"/>
<dbReference type="InterPro" id="IPR041577">
    <property type="entry name" value="RT_RNaseH_2"/>
</dbReference>